<dbReference type="EMBL" id="KN840616">
    <property type="protein sequence ID" value="KIP03430.1"/>
    <property type="molecule type" value="Genomic_DNA"/>
</dbReference>
<dbReference type="STRING" id="745531.A0A0C3S5B4"/>
<feature type="compositionally biased region" description="Basic residues" evidence="1">
    <location>
        <begin position="122"/>
        <end position="142"/>
    </location>
</feature>
<dbReference type="AlphaFoldDB" id="A0A0C3S5B4"/>
<keyword evidence="2" id="KW-1133">Transmembrane helix</keyword>
<feature type="compositionally biased region" description="Basic and acidic residues" evidence="1">
    <location>
        <begin position="308"/>
        <end position="328"/>
    </location>
</feature>
<feature type="compositionally biased region" description="Acidic residues" evidence="1">
    <location>
        <begin position="217"/>
        <end position="232"/>
    </location>
</feature>
<keyword evidence="4" id="KW-1185">Reference proteome</keyword>
<dbReference type="OrthoDB" id="2507743at2759"/>
<reference evidence="3 4" key="1">
    <citation type="journal article" date="2014" name="PLoS Genet.">
        <title>Analysis of the Phlebiopsis gigantea genome, transcriptome and secretome provides insight into its pioneer colonization strategies of wood.</title>
        <authorList>
            <person name="Hori C."/>
            <person name="Ishida T."/>
            <person name="Igarashi K."/>
            <person name="Samejima M."/>
            <person name="Suzuki H."/>
            <person name="Master E."/>
            <person name="Ferreira P."/>
            <person name="Ruiz-Duenas F.J."/>
            <person name="Held B."/>
            <person name="Canessa P."/>
            <person name="Larrondo L.F."/>
            <person name="Schmoll M."/>
            <person name="Druzhinina I.S."/>
            <person name="Kubicek C.P."/>
            <person name="Gaskell J.A."/>
            <person name="Kersten P."/>
            <person name="St John F."/>
            <person name="Glasner J."/>
            <person name="Sabat G."/>
            <person name="Splinter BonDurant S."/>
            <person name="Syed K."/>
            <person name="Yadav J."/>
            <person name="Mgbeahuruike A.C."/>
            <person name="Kovalchuk A."/>
            <person name="Asiegbu F.O."/>
            <person name="Lackner G."/>
            <person name="Hoffmeister D."/>
            <person name="Rencoret J."/>
            <person name="Gutierrez A."/>
            <person name="Sun H."/>
            <person name="Lindquist E."/>
            <person name="Barry K."/>
            <person name="Riley R."/>
            <person name="Grigoriev I.V."/>
            <person name="Henrissat B."/>
            <person name="Kues U."/>
            <person name="Berka R.M."/>
            <person name="Martinez A.T."/>
            <person name="Covert S.F."/>
            <person name="Blanchette R.A."/>
            <person name="Cullen D."/>
        </authorList>
    </citation>
    <scope>NUCLEOTIDE SEQUENCE [LARGE SCALE GENOMIC DNA]</scope>
    <source>
        <strain evidence="3 4">11061_1 CR5-6</strain>
    </source>
</reference>
<sequence>MANNDHYIILIAHFCALMMFTLPLTLHVTIDLPPPKRRKTLGGSIVSTALSAALIGTAVGLTVYRLWKGKGKESEAPPPYEQGEWVHPPCQEEAKKAGPHYIPQPEFSPQPETNNLTSPSMRSRRPRHVAGRRTTQRHRKLPARNTHAHDFNPSPPPHTQLAVQPQFNFGVSTADEDDEQDPDVSDQMDWMGDRLAQLIEEGKKALGKEIVVMSETKEDEEDDGSGQWEDDMPVASSSSASFHKSRSQRRRSSSVSSPPLGYLSPQNLPHTPQKNRFDPYSRPSSAFGSPGNRSRRDSVDSARSFAPIKEDESTWESAELRESMEKARQAYLQRKQQMS</sequence>
<protein>
    <submittedName>
        <fullName evidence="3">Uncharacterized protein</fullName>
    </submittedName>
</protein>
<feature type="compositionally biased region" description="Polar residues" evidence="1">
    <location>
        <begin position="264"/>
        <end position="274"/>
    </location>
</feature>
<evidence type="ECO:0000313" key="3">
    <source>
        <dbReference type="EMBL" id="KIP03430.1"/>
    </source>
</evidence>
<dbReference type="Proteomes" id="UP000053257">
    <property type="component" value="Unassembled WGS sequence"/>
</dbReference>
<evidence type="ECO:0000256" key="2">
    <source>
        <dbReference type="SAM" id="Phobius"/>
    </source>
</evidence>
<feature type="transmembrane region" description="Helical" evidence="2">
    <location>
        <begin position="42"/>
        <end position="64"/>
    </location>
</feature>
<dbReference type="HOGENOM" id="CLU_032329_0_0_1"/>
<feature type="transmembrane region" description="Helical" evidence="2">
    <location>
        <begin position="7"/>
        <end position="30"/>
    </location>
</feature>
<feature type="compositionally biased region" description="Polar residues" evidence="1">
    <location>
        <begin position="110"/>
        <end position="121"/>
    </location>
</feature>
<name>A0A0C3S5B4_PHLG1</name>
<evidence type="ECO:0000256" key="1">
    <source>
        <dbReference type="SAM" id="MobiDB-lite"/>
    </source>
</evidence>
<gene>
    <name evidence="3" type="ORF">PHLGIDRAFT_37433</name>
</gene>
<evidence type="ECO:0000313" key="4">
    <source>
        <dbReference type="Proteomes" id="UP000053257"/>
    </source>
</evidence>
<proteinExistence type="predicted"/>
<organism evidence="3 4">
    <name type="scientific">Phlebiopsis gigantea (strain 11061_1 CR5-6)</name>
    <name type="common">White-rot fungus</name>
    <name type="synonym">Peniophora gigantea</name>
    <dbReference type="NCBI Taxonomy" id="745531"/>
    <lineage>
        <taxon>Eukaryota</taxon>
        <taxon>Fungi</taxon>
        <taxon>Dikarya</taxon>
        <taxon>Basidiomycota</taxon>
        <taxon>Agaricomycotina</taxon>
        <taxon>Agaricomycetes</taxon>
        <taxon>Polyporales</taxon>
        <taxon>Phanerochaetaceae</taxon>
        <taxon>Phlebiopsis</taxon>
    </lineage>
</organism>
<feature type="region of interest" description="Disordered" evidence="1">
    <location>
        <begin position="95"/>
        <end position="162"/>
    </location>
</feature>
<feature type="compositionally biased region" description="Basic residues" evidence="1">
    <location>
        <begin position="243"/>
        <end position="252"/>
    </location>
</feature>
<feature type="region of interest" description="Disordered" evidence="1">
    <location>
        <begin position="210"/>
        <end position="339"/>
    </location>
</feature>
<keyword evidence="2" id="KW-0472">Membrane</keyword>
<keyword evidence="2" id="KW-0812">Transmembrane</keyword>
<accession>A0A0C3S5B4</accession>